<dbReference type="PANTHER" id="PTHR45875">
    <property type="entry name" value="METHYLTRANSFERASE N6AMT1"/>
    <property type="match status" value="1"/>
</dbReference>
<dbReference type="EMBL" id="CP045484">
    <property type="protein sequence ID" value="QGR16108.1"/>
    <property type="molecule type" value="Genomic_DNA"/>
</dbReference>
<evidence type="ECO:0000313" key="8">
    <source>
        <dbReference type="Proteomes" id="UP000427373"/>
    </source>
</evidence>
<dbReference type="NCBIfam" id="TIGR00537">
    <property type="entry name" value="hemK_rel_arch"/>
    <property type="match status" value="1"/>
</dbReference>
<evidence type="ECO:0000313" key="7">
    <source>
        <dbReference type="EMBL" id="QGR16108.1"/>
    </source>
</evidence>
<reference evidence="6 9" key="2">
    <citation type="submission" date="2020-08" db="EMBL/GenBank/DDBJ databases">
        <title>Genomic Encyclopedia of Type Strains, Phase IV (KMG-IV): sequencing the most valuable type-strain genomes for metagenomic binning, comparative biology and taxonomic classification.</title>
        <authorList>
            <person name="Goeker M."/>
        </authorList>
    </citation>
    <scope>NUCLEOTIDE SEQUENCE [LARGE SCALE GENOMIC DNA]</scope>
    <source>
        <strain evidence="6 9">DSM 12421</strain>
    </source>
</reference>
<evidence type="ECO:0000256" key="4">
    <source>
        <dbReference type="ARBA" id="ARBA00022691"/>
    </source>
</evidence>
<evidence type="ECO:0000256" key="2">
    <source>
        <dbReference type="ARBA" id="ARBA00022603"/>
    </source>
</evidence>
<dbReference type="RefSeq" id="WP_156013696.1">
    <property type="nucleotide sequence ID" value="NZ_CP045484.1"/>
</dbReference>
<dbReference type="EC" id="2.1.1.297" evidence="6"/>
<name>A0A650CEB9_SULOH</name>
<dbReference type="GO" id="GO:0003676">
    <property type="term" value="F:nucleic acid binding"/>
    <property type="evidence" value="ECO:0007669"/>
    <property type="project" value="InterPro"/>
</dbReference>
<dbReference type="Proteomes" id="UP000582213">
    <property type="component" value="Unassembled WGS sequence"/>
</dbReference>
<dbReference type="PROSITE" id="PS00092">
    <property type="entry name" value="N6_MTASE"/>
    <property type="match status" value="1"/>
</dbReference>
<evidence type="ECO:0000313" key="6">
    <source>
        <dbReference type="EMBL" id="MBB5252964.1"/>
    </source>
</evidence>
<evidence type="ECO:0000313" key="9">
    <source>
        <dbReference type="Proteomes" id="UP000582213"/>
    </source>
</evidence>
<organism evidence="7 8">
    <name type="scientific">Sulfurisphaera ohwakuensis</name>
    <dbReference type="NCBI Taxonomy" id="69656"/>
    <lineage>
        <taxon>Archaea</taxon>
        <taxon>Thermoproteota</taxon>
        <taxon>Thermoprotei</taxon>
        <taxon>Sulfolobales</taxon>
        <taxon>Sulfolobaceae</taxon>
        <taxon>Sulfurisphaera</taxon>
    </lineage>
</organism>
<dbReference type="PANTHER" id="PTHR45875:SF1">
    <property type="entry name" value="METHYLTRANSFERASE N6AMT1"/>
    <property type="match status" value="1"/>
</dbReference>
<dbReference type="Proteomes" id="UP000427373">
    <property type="component" value="Chromosome"/>
</dbReference>
<dbReference type="GO" id="GO:0035657">
    <property type="term" value="C:eRF1 methyltransferase complex"/>
    <property type="evidence" value="ECO:0007669"/>
    <property type="project" value="TreeGrafter"/>
</dbReference>
<comment type="similarity">
    <text evidence="1">Belongs to the eukaryotic/archaeal PrmC-related family.</text>
</comment>
<dbReference type="KEGG" id="soh:D1869_02065"/>
<dbReference type="InterPro" id="IPR007848">
    <property type="entry name" value="Small_mtfrase_dom"/>
</dbReference>
<dbReference type="CDD" id="cd02440">
    <property type="entry name" value="AdoMet_MTases"/>
    <property type="match status" value="1"/>
</dbReference>
<keyword evidence="4" id="KW-0949">S-adenosyl-L-methionine</keyword>
<dbReference type="Pfam" id="PF05175">
    <property type="entry name" value="MTS"/>
    <property type="match status" value="1"/>
</dbReference>
<dbReference type="NCBIfam" id="NF011528">
    <property type="entry name" value="PRK14968.1-2"/>
    <property type="match status" value="1"/>
</dbReference>
<dbReference type="InterPro" id="IPR002052">
    <property type="entry name" value="DNA_methylase_N6_adenine_CS"/>
</dbReference>
<dbReference type="GO" id="GO:0102559">
    <property type="term" value="F:peptide chain release factor N(5)-glutamine methyltransferase activity"/>
    <property type="evidence" value="ECO:0007669"/>
    <property type="project" value="UniProtKB-EC"/>
</dbReference>
<feature type="domain" description="Methyltransferase small" evidence="5">
    <location>
        <begin position="27"/>
        <end position="115"/>
    </location>
</feature>
<evidence type="ECO:0000256" key="3">
    <source>
        <dbReference type="ARBA" id="ARBA00022679"/>
    </source>
</evidence>
<accession>A0A650CEB9</accession>
<gene>
    <name evidence="7" type="ORF">D1869_02065</name>
    <name evidence="6" type="ORF">HNQ62_000697</name>
</gene>
<dbReference type="InterPro" id="IPR052190">
    <property type="entry name" value="Euk-Arch_PrmC-MTase"/>
</dbReference>
<evidence type="ECO:0000256" key="1">
    <source>
        <dbReference type="ARBA" id="ARBA00006149"/>
    </source>
</evidence>
<proteinExistence type="inferred from homology"/>
<evidence type="ECO:0000259" key="5">
    <source>
        <dbReference type="Pfam" id="PF05175"/>
    </source>
</evidence>
<keyword evidence="3 7" id="KW-0808">Transferase</keyword>
<dbReference type="GO" id="GO:0032259">
    <property type="term" value="P:methylation"/>
    <property type="evidence" value="ECO:0007669"/>
    <property type="project" value="UniProtKB-KW"/>
</dbReference>
<dbReference type="EMBL" id="JACHFY010000002">
    <property type="protein sequence ID" value="MBB5252964.1"/>
    <property type="molecule type" value="Genomic_DNA"/>
</dbReference>
<dbReference type="GeneID" id="42799994"/>
<dbReference type="Gene3D" id="3.40.50.150">
    <property type="entry name" value="Vaccinia Virus protein VP39"/>
    <property type="match status" value="1"/>
</dbReference>
<dbReference type="SUPFAM" id="SSF53335">
    <property type="entry name" value="S-adenosyl-L-methionine-dependent methyltransferases"/>
    <property type="match status" value="1"/>
</dbReference>
<sequence>MSSFRIIEYNKYKICLNDETYEPSDDTGLLLDIIKINKGEKVIDIGTGTGILGLHSLFQGAKEVIFVDINPFATEATLCTLRMYPFTSYHILNCDLMECFRYNVNFDVAIFNPPYLPYEEYNRWIEYSWSGGKTGVDVLVRFLRIVKAKRIYTLYSSLDDEDYLQEIINKLKYRISLRKEKTIGFETLYALEIYNDKIGDS</sequence>
<dbReference type="InterPro" id="IPR004557">
    <property type="entry name" value="PrmC-related"/>
</dbReference>
<dbReference type="InterPro" id="IPR029063">
    <property type="entry name" value="SAM-dependent_MTases_sf"/>
</dbReference>
<dbReference type="AlphaFoldDB" id="A0A650CEB9"/>
<reference evidence="7 8" key="1">
    <citation type="submission" date="2019-10" db="EMBL/GenBank/DDBJ databases">
        <title>Genome Sequences from Six Type Strain Members of the Archaeal Family Sulfolobaceae: Acidianus ambivalens, Acidianus infernus, Metallosphaera prunae, Stygiolobus azoricus, Sulfolobus metallicus, and Sulfurisphaera ohwakuensis.</title>
        <authorList>
            <person name="Counts J.A."/>
            <person name="Kelly R.M."/>
        </authorList>
    </citation>
    <scope>NUCLEOTIDE SEQUENCE [LARGE SCALE GENOMIC DNA]</scope>
    <source>
        <strain evidence="7 8">TA-1</strain>
    </source>
</reference>
<protein>
    <submittedName>
        <fullName evidence="6 7">Methyltransferase</fullName>
        <ecNumber evidence="6">2.1.1.297</ecNumber>
    </submittedName>
</protein>
<keyword evidence="8" id="KW-1185">Reference proteome</keyword>
<dbReference type="OrthoDB" id="27149at2157"/>
<keyword evidence="2 7" id="KW-0489">Methyltransferase</keyword>